<feature type="compositionally biased region" description="Basic and acidic residues" evidence="1">
    <location>
        <begin position="476"/>
        <end position="490"/>
    </location>
</feature>
<feature type="region of interest" description="Disordered" evidence="1">
    <location>
        <begin position="398"/>
        <end position="707"/>
    </location>
</feature>
<dbReference type="EMBL" id="JAPDFW010000093">
    <property type="protein sequence ID" value="KAJ5070602.1"/>
    <property type="molecule type" value="Genomic_DNA"/>
</dbReference>
<feature type="compositionally biased region" description="Basic and acidic residues" evidence="1">
    <location>
        <begin position="398"/>
        <end position="421"/>
    </location>
</feature>
<gene>
    <name evidence="3" type="ORF">M0811_10672</name>
</gene>
<feature type="compositionally biased region" description="Low complexity" evidence="1">
    <location>
        <begin position="986"/>
        <end position="1000"/>
    </location>
</feature>
<feature type="compositionally biased region" description="Low complexity" evidence="1">
    <location>
        <begin position="92"/>
        <end position="115"/>
    </location>
</feature>
<feature type="compositionally biased region" description="Low complexity" evidence="1">
    <location>
        <begin position="8"/>
        <end position="17"/>
    </location>
</feature>
<feature type="compositionally biased region" description="Basic residues" evidence="1">
    <location>
        <begin position="445"/>
        <end position="460"/>
    </location>
</feature>
<dbReference type="Proteomes" id="UP001149090">
    <property type="component" value="Unassembled WGS sequence"/>
</dbReference>
<dbReference type="InterPro" id="IPR035899">
    <property type="entry name" value="DBL_dom_sf"/>
</dbReference>
<dbReference type="InterPro" id="IPR051092">
    <property type="entry name" value="FYVE_RhoGEF_PH"/>
</dbReference>
<dbReference type="PROSITE" id="PS50010">
    <property type="entry name" value="DH_2"/>
    <property type="match status" value="2"/>
</dbReference>
<name>A0A9Q0R7Z5_ANAIG</name>
<keyword evidence="4" id="KW-1185">Reference proteome</keyword>
<dbReference type="InterPro" id="IPR011993">
    <property type="entry name" value="PH-like_dom_sf"/>
</dbReference>
<feature type="compositionally biased region" description="Basic and acidic residues" evidence="1">
    <location>
        <begin position="35"/>
        <end position="47"/>
    </location>
</feature>
<dbReference type="OrthoDB" id="660555at2759"/>
<dbReference type="OMA" id="EGARHME"/>
<comment type="caution">
    <text evidence="3">The sequence shown here is derived from an EMBL/GenBank/DDBJ whole genome shotgun (WGS) entry which is preliminary data.</text>
</comment>
<reference evidence="3" key="1">
    <citation type="submission" date="2022-10" db="EMBL/GenBank/DDBJ databases">
        <title>Novel sulphate-reducing endosymbionts in the free-living metamonad Anaeramoeba.</title>
        <authorList>
            <person name="Jerlstrom-Hultqvist J."/>
            <person name="Cepicka I."/>
            <person name="Gallot-Lavallee L."/>
            <person name="Salas-Leiva D."/>
            <person name="Curtis B.A."/>
            <person name="Zahonova K."/>
            <person name="Pipaliya S."/>
            <person name="Dacks J."/>
            <person name="Roger A.J."/>
        </authorList>
    </citation>
    <scope>NUCLEOTIDE SEQUENCE</scope>
    <source>
        <strain evidence="3">BMAN</strain>
    </source>
</reference>
<feature type="compositionally biased region" description="Basic and acidic residues" evidence="1">
    <location>
        <begin position="544"/>
        <end position="707"/>
    </location>
</feature>
<evidence type="ECO:0000313" key="3">
    <source>
        <dbReference type="EMBL" id="KAJ5070602.1"/>
    </source>
</evidence>
<feature type="compositionally biased region" description="Basic and acidic residues" evidence="1">
    <location>
        <begin position="428"/>
        <end position="444"/>
    </location>
</feature>
<feature type="region of interest" description="Disordered" evidence="1">
    <location>
        <begin position="1"/>
        <end position="115"/>
    </location>
</feature>
<feature type="compositionally biased region" description="Polar residues" evidence="1">
    <location>
        <begin position="296"/>
        <end position="311"/>
    </location>
</feature>
<evidence type="ECO:0000259" key="2">
    <source>
        <dbReference type="PROSITE" id="PS50010"/>
    </source>
</evidence>
<accession>A0A9Q0R7Z5</accession>
<proteinExistence type="predicted"/>
<feature type="domain" description="DH" evidence="2">
    <location>
        <begin position="705"/>
        <end position="884"/>
    </location>
</feature>
<dbReference type="Gene3D" id="1.20.900.10">
    <property type="entry name" value="Dbl homology (DH) domain"/>
    <property type="match status" value="2"/>
</dbReference>
<feature type="domain" description="DH" evidence="2">
    <location>
        <begin position="1095"/>
        <end position="1281"/>
    </location>
</feature>
<feature type="compositionally biased region" description="Low complexity" evidence="1">
    <location>
        <begin position="312"/>
        <end position="322"/>
    </location>
</feature>
<feature type="compositionally biased region" description="Polar residues" evidence="1">
    <location>
        <begin position="72"/>
        <end position="90"/>
    </location>
</feature>
<feature type="region of interest" description="Disordered" evidence="1">
    <location>
        <begin position="204"/>
        <end position="322"/>
    </location>
</feature>
<dbReference type="PANTHER" id="PTHR12673">
    <property type="entry name" value="FACIOGENITAL DYSPLASIA PROTEIN"/>
    <property type="match status" value="1"/>
</dbReference>
<organism evidence="3 4">
    <name type="scientific">Anaeramoeba ignava</name>
    <name type="common">Anaerobic marine amoeba</name>
    <dbReference type="NCBI Taxonomy" id="1746090"/>
    <lineage>
        <taxon>Eukaryota</taxon>
        <taxon>Metamonada</taxon>
        <taxon>Anaeramoebidae</taxon>
        <taxon>Anaeramoeba</taxon>
    </lineage>
</organism>
<feature type="region of interest" description="Disordered" evidence="1">
    <location>
        <begin position="979"/>
        <end position="1014"/>
    </location>
</feature>
<evidence type="ECO:0000256" key="1">
    <source>
        <dbReference type="SAM" id="MobiDB-lite"/>
    </source>
</evidence>
<protein>
    <submittedName>
        <fullName evidence="3">Faciogenital dysplasia protein</fullName>
    </submittedName>
</protein>
<evidence type="ECO:0000313" key="4">
    <source>
        <dbReference type="Proteomes" id="UP001149090"/>
    </source>
</evidence>
<dbReference type="Gene3D" id="2.30.29.30">
    <property type="entry name" value="Pleckstrin-homology domain (PH domain)/Phosphotyrosine-binding domain (PTB)"/>
    <property type="match status" value="2"/>
</dbReference>
<dbReference type="GO" id="GO:0005085">
    <property type="term" value="F:guanyl-nucleotide exchange factor activity"/>
    <property type="evidence" value="ECO:0007669"/>
    <property type="project" value="InterPro"/>
</dbReference>
<dbReference type="SMART" id="SM00325">
    <property type="entry name" value="RhoGEF"/>
    <property type="match status" value="1"/>
</dbReference>
<dbReference type="GO" id="GO:0005737">
    <property type="term" value="C:cytoplasm"/>
    <property type="evidence" value="ECO:0007669"/>
    <property type="project" value="TreeGrafter"/>
</dbReference>
<dbReference type="InterPro" id="IPR000219">
    <property type="entry name" value="DH_dom"/>
</dbReference>
<sequence length="1421" mass="164798">MSQITSPKTTQNTNKKNFNGARAVIRPNKLTFSSGKKETTTNEERKQQTSGIGTRRNLPPLPNQRPLARLNSLPTEQGAKSITFSKAKPQTTERTTTQYTTRFGTSPTNKKSTSPTFAFPTAKTNITSPLTSGNKSVVTANTSNITSNSNTVVNISSPTQRAGVSFPTPHRHFSFTQPNYPKKPPTLGTRLVVHVQVSNVKFPEKKNISKPAPPQFPKPQTSWGNTSESPKPPRPERPPLPPNYTGPKFSFQKRTVPPKKPVTLPDIPLWHSITTNTPIAKTSNDDIDSRKPRSVTPPNSFSKSFAPQINKTSNTNFTSNNTVINATPLSKSVTLSVSPYESRDTYSFQRQDPTVRVLRPTFQKTEPSVTVLKPTAKEEPAKPSKKFFSFGSITGKKTDKEKVDQSKFEKPKITKVKPEKSKTKKFKPVKDKPLKAKVVKEKPMKAKKFKIPKAKPLKAKVVKDKPLKAKKIKAPKPKDTPKPSKPKEKISGGISVSKRVRAFSVNDSNTETYQKPKIKKKKKWKFSKRKIHRFSRPTSVQAKTVDRKKQFYQKKEKAREKQLKEQEKQKKQKEREIREKEKQKEREKEREIKEKEKEKEREIREKEREIREKEKEKEREIKEKEKEKEREIKEKEREIKEKEKEKERETREKEKQEKRERKMREKQTRREQEQQIKEERQRRKEELQRKKEKQRQEEPEIAPKDKNESLQLMLEMETVFQSDLKLFKEHYVDPVSGSGILKQFDCETLFGNIDLLLKHSADFLSLLQKDSTAQNNWVNVDKTISQIRAELFKDWAENFDNAMYSMFLFHSDRDGFGDLLQRCKKRASGVEFLDFLIIPLKQIARYLRHLKALLMLLDHTRREYARIYQVYESFEMIMEKTTAQQQIRRYDGQARLAEIENSIDGLDDISIVHPGRELLTEGILQTVFMNAQQQATIVNERFFLFNDEIITAKIGKKGKLKFRVLVEYSTCVVRNIPDNDEDLYRNSNNPKTNQNQNNSKIAQIPNNSNKDDDDSQLVVKNAIEIYFEDDPSREMFLFEDAPTKFLVWDNLINSAFVPEFKEPEYNFTAKELEAEKLSPLMLEEIPSPEKTKTERVTNIITEIMKTEEEYIRDIETIRTHFRDGMLKENLITQEDVAVIFSNIDEIYETNKQLMETLNSAFKKSNENYSQIRVGPIFSNFASKFRIYTNYCLNQTASDARTKECIANETCAKHLNSLRENLPECKGLDLFDFLIKPIQRITKYPLLFKELLRSTARSHSAYQEIMLAYSQLVEVATYVNDIKKSSENEKTLARIESVLSGLPKELGFVDPARKLIREASDLQIVQDNTAKDIHFWLFSDMILVAKPIKKERSKMIGIFLLDRAIIREFPSDELLFQVVPFKFPNEFTCVCDCVAQKLELVTLIKNQIREQARLRIVTSKNN</sequence>
<dbReference type="SUPFAM" id="SSF50729">
    <property type="entry name" value="PH domain-like"/>
    <property type="match status" value="2"/>
</dbReference>
<dbReference type="SUPFAM" id="SSF48065">
    <property type="entry name" value="DBL homology domain (DH-domain)"/>
    <property type="match status" value="2"/>
</dbReference>
<dbReference type="CDD" id="cd00160">
    <property type="entry name" value="RhoGEF"/>
    <property type="match status" value="1"/>
</dbReference>
<feature type="compositionally biased region" description="Polar residues" evidence="1">
    <location>
        <begin position="272"/>
        <end position="282"/>
    </location>
</feature>
<feature type="compositionally biased region" description="Basic residues" evidence="1">
    <location>
        <begin position="516"/>
        <end position="535"/>
    </location>
</feature>
<dbReference type="Pfam" id="PF00621">
    <property type="entry name" value="RhoGEF"/>
    <property type="match status" value="2"/>
</dbReference>
<dbReference type="PANTHER" id="PTHR12673:SF159">
    <property type="entry name" value="LD03170P"/>
    <property type="match status" value="1"/>
</dbReference>